<proteinExistence type="predicted"/>
<organism evidence="3 4">
    <name type="scientific">Candidatus Kaiserbacteria bacterium RIFCSPHIGHO2_02_FULL_54_11b</name>
    <dbReference type="NCBI Taxonomy" id="1798494"/>
    <lineage>
        <taxon>Bacteria</taxon>
        <taxon>Candidatus Kaiseribacteriota</taxon>
    </lineage>
</organism>
<reference evidence="3 4" key="1">
    <citation type="journal article" date="2016" name="Nat. Commun.">
        <title>Thousands of microbial genomes shed light on interconnected biogeochemical processes in an aquifer system.</title>
        <authorList>
            <person name="Anantharaman K."/>
            <person name="Brown C.T."/>
            <person name="Hug L.A."/>
            <person name="Sharon I."/>
            <person name="Castelle C.J."/>
            <person name="Probst A.J."/>
            <person name="Thomas B.C."/>
            <person name="Singh A."/>
            <person name="Wilkins M.J."/>
            <person name="Karaoz U."/>
            <person name="Brodie E.L."/>
            <person name="Williams K.H."/>
            <person name="Hubbard S.S."/>
            <person name="Banfield J.F."/>
        </authorList>
    </citation>
    <scope>NUCLEOTIDE SEQUENCE [LARGE SCALE GENOMIC DNA]</scope>
</reference>
<protein>
    <recommendedName>
        <fullName evidence="2">Right handed beta helix domain-containing protein</fullName>
    </recommendedName>
</protein>
<feature type="compositionally biased region" description="Gly residues" evidence="1">
    <location>
        <begin position="2351"/>
        <end position="2362"/>
    </location>
</feature>
<feature type="domain" description="Right handed beta helix" evidence="2">
    <location>
        <begin position="1090"/>
        <end position="1232"/>
    </location>
</feature>
<evidence type="ECO:0000256" key="1">
    <source>
        <dbReference type="SAM" id="MobiDB-lite"/>
    </source>
</evidence>
<name>A0A1F6DSY7_9BACT</name>
<dbReference type="Pfam" id="PF13229">
    <property type="entry name" value="Beta_helix"/>
    <property type="match status" value="1"/>
</dbReference>
<comment type="caution">
    <text evidence="3">The sequence shown here is derived from an EMBL/GenBank/DDBJ whole genome shotgun (WGS) entry which is preliminary data.</text>
</comment>
<feature type="compositionally biased region" description="Basic and acidic residues" evidence="1">
    <location>
        <begin position="362"/>
        <end position="372"/>
    </location>
</feature>
<accession>A0A1F6DSY7</accession>
<dbReference type="Proteomes" id="UP000178328">
    <property type="component" value="Unassembled WGS sequence"/>
</dbReference>
<dbReference type="EMBL" id="MFLH01000019">
    <property type="protein sequence ID" value="OGG64531.1"/>
    <property type="molecule type" value="Genomic_DNA"/>
</dbReference>
<dbReference type="InterPro" id="IPR011050">
    <property type="entry name" value="Pectin_lyase_fold/virulence"/>
</dbReference>
<dbReference type="InterPro" id="IPR022441">
    <property type="entry name" value="Para_beta_helix_rpt-2"/>
</dbReference>
<gene>
    <name evidence="3" type="ORF">A3C18_02545</name>
</gene>
<dbReference type="NCBIfam" id="TIGR03804">
    <property type="entry name" value="para_beta_helix"/>
    <property type="match status" value="2"/>
</dbReference>
<dbReference type="SUPFAM" id="SSF51126">
    <property type="entry name" value="Pectin lyase-like"/>
    <property type="match status" value="1"/>
</dbReference>
<feature type="region of interest" description="Disordered" evidence="1">
    <location>
        <begin position="2316"/>
        <end position="2362"/>
    </location>
</feature>
<evidence type="ECO:0000313" key="4">
    <source>
        <dbReference type="Proteomes" id="UP000178328"/>
    </source>
</evidence>
<dbReference type="SMART" id="SM00710">
    <property type="entry name" value="PbH1"/>
    <property type="match status" value="8"/>
</dbReference>
<evidence type="ECO:0000313" key="3">
    <source>
        <dbReference type="EMBL" id="OGG64531.1"/>
    </source>
</evidence>
<evidence type="ECO:0000259" key="2">
    <source>
        <dbReference type="Pfam" id="PF13229"/>
    </source>
</evidence>
<dbReference type="InterPro" id="IPR006626">
    <property type="entry name" value="PbH1"/>
</dbReference>
<feature type="compositionally biased region" description="Pro residues" evidence="1">
    <location>
        <begin position="2341"/>
        <end position="2350"/>
    </location>
</feature>
<dbReference type="STRING" id="1798494.A3C18_02545"/>
<dbReference type="InterPro" id="IPR039448">
    <property type="entry name" value="Beta_helix"/>
</dbReference>
<sequence>MNVLCKIGLILGVLVFLVLPVQTEAAVDVKKGTFYKKTSTGTQAVTGVGFTPKAIIFWATTQAVVGNANTNFTAYGFTAGSSSASVSVWSDAAGTSNTGRKNSVTNAIQLQVAGGTNAGEATLSSFDADGFTLNWSPADGNGYIIHYYAIGGSDIIAATTSSIFLDSTNAAPSVSNLGFQPDMLFFLNMGWVTATSTATTTGKLGIGFGDTTATQGGLGLLWEDNSNSSDTCSAQRVDQIEGLANRCNGLLFDSLGNINSFTANGFTLDISDLPDPMPSATFPVHFLALQGGSYKTGNFLKPTATGYATTTGLSFQPQGLMLLSRNQVAGNTVLAGGNLTLGAAASTTSAGTDQGVISINEPHNDQSPDPENRTSTTTIYTALKTTSNTLTGEADFTRFNSDGFTLNWTTADTTADEIIYWAIGNSYVTISGTCKQNDQSTNCTDTGAIKVAVNGVLQAETQATVAGTWSITGVAKPANGAIITVFIDGVASSEDRAVAVTKYDGTGDITSVELIEGRLSLGSVDNQTIANSDIATYDNSVAGDADIPIEVDAANDLVVDSNSSWTGEELYIGSGETYRPDSASSGNVATGNLENNGTITADGNTLTISGSWANSGTFTADTSRVTFNSATAETISGTLIGTSAFNKIEFNNSTGSWTVQNSASTTAANATDTFVIKNGTVTLGDGTTGIHVEVNGKVVIAGTAGETGTLQTAALTQGATTTVDINSNPTPATCANCTVQVGASSGAGQGNLKIRKNTVLRLNPRTTATASDTGIEVGSTGYLEIQGTQETTNTVFSRTQSTSNSVITVSGTPWSANQFNSMALRVSGPSNLAYGRIYDISATTNNTITINATTSPQDTNPSGTCSGNGLCTITPSITTMVTSSGADVGRYLYNVTKDKYYLIASTTNATDKIIIVNNLPDDFTTFVAGDDIEISDGIRANDTFEILDYAHVTAEGGVACTAAVNGSGEAYISATAGSESVIRYAHICNLGRGVSTVFGMSFDSVDGANANEGVTIEKSLLKKNYRNIYLTGASNNNGTKGVLENSIESTSNIAVLLDGAANANKLYGNRIFGGPNIGISLATSPKFNEISSNTISNFTLDGISLVDSNNNTISSNSVFRTGLNEANYGILISSSENNVLKANTVFSNQLWGIFLQSSANTTVASTTAFQNKRSNLVVVGSNDSTIFNTDAFASVETHSVTFGCSSDIARATLFGNSFHDNPSNGMVLESSAECQRVIGINESYGTLGANSEADLAYRLAGAPQIGPHRAYFYNTTFGSPTALMSEATMSGSFISRKHNGQTASTTIWANYVVQSDTPETPQNEAVDAFKYANNLWEKSATPHGYFGTGTEDSNLNYDLTTATLSGGPYHYRLVATSSAACTSALKFDVFRNTVAVGTASCGVEFTDSNGGVNTKFTIDGGTSTTYTAGDSYTFTVWDASNDTNTQKQIGLFTAVANQATSSISVPSGKTLELKGQSAGSNVTKVTRNEGSGGYKVEVAGTLDASNYSMEYLGNSIGQGLLLYNGATITSLNNGSFDNFAVNNGTGDSFIALNSDLVGAGQPSNVLDGLSFSNTNGNANCNVNATSTDATGFWEFTNYTGAFAGESTDCNDGAADPDPGQVKWTAVVNITVSGTIYSDEGQTPLNAAGKTIMLRVGTSTPGFFATTTVAGTGAWRIENLKSMSANATVRAWLDGDATFRAFSLTKASSTSNISNLDLYQNRLIIKREGTSAASTTITDLAAYDADDDADIQFSANGGALNVFKDQELHISAGNPFVPGGAVTLHGNASSTTDGSLHLDDNAAYSAGATTTLAGNWNADTGSLFISNGYDVVFNATTTGKTIAGTLTGANTFATTTFDGAGGGWTFSNNASTTGLTITVGSLTAPSGLLSIAGQYANNAGANGFTHNSGTVYFTGTSTVLSGTMTGNSAFNHVVFTGPVIADIPGSPASTASTTPTADCENVTGIGTQAWVTSTLTYCKASDNNMSQTTGGVFTTNYLKATNFGLSVPTDATIDGILVDVEKRSDADGNDTVSDAAARIVKGGTIGTTDKSKAGNWGTSNDYIVTYGSPTEKWGLTWTPSDINASNFGFAIAATVGTPGGAPDVDMIRVNVHYTTAGVSGSSGGAWSFGGNASTTNFTIANGTTTAPSGLLSISGNYTNNVGFTHNSGKVYLSGTTQQTVAGNLTSPSAFNNLDILNTSGTGDATQSVIFSNAVSASSTFTMLPSTSAQFLAGATSTFQNIDWNGIAAGTRVWLRSSTADSTWGLKVPGTRVASYVNARDSNACSNDADIEATESVNAGGNACWNFPIGVTGGGAVGGGSIESSGSAPPVGGGTPSGGEAPESPPSPPPPVEGGGGGGGGDVGYRGGTSNLAAVFSARSFERILHAIIKVIGSFPG</sequence>
<feature type="region of interest" description="Disordered" evidence="1">
    <location>
        <begin position="352"/>
        <end position="374"/>
    </location>
</feature>